<dbReference type="AlphaFoldDB" id="A0A2C8FDQ7"/>
<dbReference type="Gene3D" id="3.40.190.10">
    <property type="entry name" value="Periplasmic binding protein-like II"/>
    <property type="match status" value="2"/>
</dbReference>
<protein>
    <submittedName>
        <fullName evidence="4">Periplasmic phosphate binding protein</fullName>
    </submittedName>
</protein>
<evidence type="ECO:0000259" key="3">
    <source>
        <dbReference type="Pfam" id="PF12849"/>
    </source>
</evidence>
<sequence>MPKFMKLLVVAAAIVAFGAGMAQARDQVKIVGSSTVYPFSSYVAEELGATTKFKSPVVESTGSGGGHKLFGGGVGMDTPDITNSSRRMKPSEFEKDQAAGITEITEALIGYDGIAVAQNGENADFAVTKDELAMAVAEMVPMDGKLVKNPYKTWDQINSNYPKRKILFYGPPTSSGTRDAFAEMVLGKFAKKHKDLYAPVSPKGKAKKYESVRQDGVYVPAGENDNLIVQKLTKDKDAFGIFGYSFLEENSDRIKGAKVDGVAPTPDTIAAGDYPISRSLFFYIKKAHLGKVPGMKEYVELFMSDKMIGPRGLLKRIGLVPLADDLRKQVQKDVLSYKNLTLDDLKN</sequence>
<keyword evidence="5" id="KW-1185">Reference proteome</keyword>
<dbReference type="KEGG" id="pprf:DPRO_3273"/>
<name>A0A2C8FDQ7_9BACT</name>
<accession>A0A2C8FDQ7</accession>
<evidence type="ECO:0000313" key="5">
    <source>
        <dbReference type="Proteomes" id="UP000219215"/>
    </source>
</evidence>
<dbReference type="PANTHER" id="PTHR30570">
    <property type="entry name" value="PERIPLASMIC PHOSPHATE BINDING COMPONENT OF PHOSPHATE ABC TRANSPORTER"/>
    <property type="match status" value="1"/>
</dbReference>
<gene>
    <name evidence="4" type="ORF">DPRO_3273</name>
</gene>
<feature type="domain" description="PBP" evidence="3">
    <location>
        <begin position="21"/>
        <end position="306"/>
    </location>
</feature>
<dbReference type="SUPFAM" id="SSF53850">
    <property type="entry name" value="Periplasmic binding protein-like II"/>
    <property type="match status" value="1"/>
</dbReference>
<dbReference type="OrthoDB" id="9790048at2"/>
<evidence type="ECO:0000313" key="4">
    <source>
        <dbReference type="EMBL" id="SOB60185.1"/>
    </source>
</evidence>
<dbReference type="Pfam" id="PF12849">
    <property type="entry name" value="PBP_like_2"/>
    <property type="match status" value="1"/>
</dbReference>
<evidence type="ECO:0000256" key="1">
    <source>
        <dbReference type="ARBA" id="ARBA00022729"/>
    </source>
</evidence>
<dbReference type="Proteomes" id="UP000219215">
    <property type="component" value="Chromosome DPRO"/>
</dbReference>
<feature type="chain" id="PRO_5012135100" evidence="2">
    <location>
        <begin position="25"/>
        <end position="347"/>
    </location>
</feature>
<dbReference type="RefSeq" id="WP_097012946.1">
    <property type="nucleotide sequence ID" value="NZ_LT907975.1"/>
</dbReference>
<dbReference type="PANTHER" id="PTHR30570:SF1">
    <property type="entry name" value="PHOSPHATE-BINDING PROTEIN PSTS"/>
    <property type="match status" value="1"/>
</dbReference>
<dbReference type="InterPro" id="IPR024370">
    <property type="entry name" value="PBP_domain"/>
</dbReference>
<dbReference type="InterPro" id="IPR050811">
    <property type="entry name" value="Phosphate_ABC_transporter"/>
</dbReference>
<evidence type="ECO:0000256" key="2">
    <source>
        <dbReference type="SAM" id="SignalP"/>
    </source>
</evidence>
<feature type="signal peptide" evidence="2">
    <location>
        <begin position="1"/>
        <end position="24"/>
    </location>
</feature>
<reference evidence="5" key="1">
    <citation type="submission" date="2017-09" db="EMBL/GenBank/DDBJ databases">
        <authorList>
            <person name="Regsiter A."/>
            <person name="William W."/>
        </authorList>
    </citation>
    <scope>NUCLEOTIDE SEQUENCE [LARGE SCALE GENOMIC DNA]</scope>
    <source>
        <strain evidence="5">500-1</strain>
    </source>
</reference>
<dbReference type="EMBL" id="LT907975">
    <property type="protein sequence ID" value="SOB60185.1"/>
    <property type="molecule type" value="Genomic_DNA"/>
</dbReference>
<proteinExistence type="predicted"/>
<organism evidence="4 5">
    <name type="scientific">Pseudodesulfovibrio profundus</name>
    <dbReference type="NCBI Taxonomy" id="57320"/>
    <lineage>
        <taxon>Bacteria</taxon>
        <taxon>Pseudomonadati</taxon>
        <taxon>Thermodesulfobacteriota</taxon>
        <taxon>Desulfovibrionia</taxon>
        <taxon>Desulfovibrionales</taxon>
        <taxon>Desulfovibrionaceae</taxon>
    </lineage>
</organism>
<keyword evidence="1 2" id="KW-0732">Signal</keyword>